<name>A0AAD7G500_MYCRO</name>
<evidence type="ECO:0000313" key="1">
    <source>
        <dbReference type="EMBL" id="KAJ7668134.1"/>
    </source>
</evidence>
<accession>A0AAD7G500</accession>
<keyword evidence="2" id="KW-1185">Reference proteome</keyword>
<gene>
    <name evidence="1" type="ORF">B0H17DRAFT_1142596</name>
</gene>
<comment type="caution">
    <text evidence="1">The sequence shown here is derived from an EMBL/GenBank/DDBJ whole genome shotgun (WGS) entry which is preliminary data.</text>
</comment>
<sequence length="157" mass="17447">MITLANQNLILSRLSGLSECKRGLGERGLGLGYTTIPYRFLSTNSARMPKQTLEALQEGSYEDASVFFAVADLLDPINLHPDDDDDPESEQLAVRDDSDVAAVLQIYGAVIVEEAESLKGDGPRGPYSQVEKSKDWFTCALNMPDREFRSIFRCVWP</sequence>
<protein>
    <submittedName>
        <fullName evidence="1">Uncharacterized protein</fullName>
    </submittedName>
</protein>
<organism evidence="1 2">
    <name type="scientific">Mycena rosella</name>
    <name type="common">Pink bonnet</name>
    <name type="synonym">Agaricus rosellus</name>
    <dbReference type="NCBI Taxonomy" id="1033263"/>
    <lineage>
        <taxon>Eukaryota</taxon>
        <taxon>Fungi</taxon>
        <taxon>Dikarya</taxon>
        <taxon>Basidiomycota</taxon>
        <taxon>Agaricomycotina</taxon>
        <taxon>Agaricomycetes</taxon>
        <taxon>Agaricomycetidae</taxon>
        <taxon>Agaricales</taxon>
        <taxon>Marasmiineae</taxon>
        <taxon>Mycenaceae</taxon>
        <taxon>Mycena</taxon>
    </lineage>
</organism>
<reference evidence="1" key="1">
    <citation type="submission" date="2023-03" db="EMBL/GenBank/DDBJ databases">
        <title>Massive genome expansion in bonnet fungi (Mycena s.s.) driven by repeated elements and novel gene families across ecological guilds.</title>
        <authorList>
            <consortium name="Lawrence Berkeley National Laboratory"/>
            <person name="Harder C.B."/>
            <person name="Miyauchi S."/>
            <person name="Viragh M."/>
            <person name="Kuo A."/>
            <person name="Thoen E."/>
            <person name="Andreopoulos B."/>
            <person name="Lu D."/>
            <person name="Skrede I."/>
            <person name="Drula E."/>
            <person name="Henrissat B."/>
            <person name="Morin E."/>
            <person name="Kohler A."/>
            <person name="Barry K."/>
            <person name="LaButti K."/>
            <person name="Morin E."/>
            <person name="Salamov A."/>
            <person name="Lipzen A."/>
            <person name="Mereny Z."/>
            <person name="Hegedus B."/>
            <person name="Baldrian P."/>
            <person name="Stursova M."/>
            <person name="Weitz H."/>
            <person name="Taylor A."/>
            <person name="Grigoriev I.V."/>
            <person name="Nagy L.G."/>
            <person name="Martin F."/>
            <person name="Kauserud H."/>
        </authorList>
    </citation>
    <scope>NUCLEOTIDE SEQUENCE</scope>
    <source>
        <strain evidence="1">CBHHK067</strain>
    </source>
</reference>
<proteinExistence type="predicted"/>
<evidence type="ECO:0000313" key="2">
    <source>
        <dbReference type="Proteomes" id="UP001221757"/>
    </source>
</evidence>
<dbReference type="AlphaFoldDB" id="A0AAD7G500"/>
<dbReference type="EMBL" id="JARKIE010000197">
    <property type="protein sequence ID" value="KAJ7668134.1"/>
    <property type="molecule type" value="Genomic_DNA"/>
</dbReference>
<dbReference type="Proteomes" id="UP001221757">
    <property type="component" value="Unassembled WGS sequence"/>
</dbReference>